<name>A0A4U3A3I8_9BACI</name>
<organism evidence="1 2">
    <name type="scientific">Bacillus wiedmannii</name>
    <dbReference type="NCBI Taxonomy" id="1890302"/>
    <lineage>
        <taxon>Bacteria</taxon>
        <taxon>Bacillati</taxon>
        <taxon>Bacillota</taxon>
        <taxon>Bacilli</taxon>
        <taxon>Bacillales</taxon>
        <taxon>Bacillaceae</taxon>
        <taxon>Bacillus</taxon>
        <taxon>Bacillus cereus group</taxon>
    </lineage>
</organism>
<feature type="non-terminal residue" evidence="1">
    <location>
        <position position="1"/>
    </location>
</feature>
<keyword evidence="1" id="KW-0489">Methyltransferase</keyword>
<dbReference type="AlphaFoldDB" id="A0A4U3A3I8"/>
<sequence length="109" mass="12627">GQYIRGEARLDSHVDLINTYKEEYGDVRLKEILYYLNQCIIEGVSKALWSEVKNDVKITIDGLFDGYVEPFTSRIHRLTPKHKESAFEKDIIMGSEKSDVQIFLSDKDL</sequence>
<reference evidence="1 2" key="1">
    <citation type="journal article" date="2019" name="Environ. Microbiol.">
        <title>An active ?-lactamase is a part of an orchestrated cell wall stress resistance network of Bacillus subtilis and related rhizosphere species.</title>
        <authorList>
            <person name="Bucher T."/>
            <person name="Keren-Paz A."/>
            <person name="Hausser J."/>
            <person name="Olender T."/>
            <person name="Cytryn E."/>
            <person name="Kolodkin-Gal I."/>
        </authorList>
    </citation>
    <scope>NUCLEOTIDE SEQUENCE [LARGE SCALE GENOMIC DNA]</scope>
    <source>
        <strain evidence="1 2">I5</strain>
    </source>
</reference>
<accession>A0A4U3A3I8</accession>
<protein>
    <submittedName>
        <fullName evidence="1">SAM-dependent methyltransferase</fullName>
    </submittedName>
</protein>
<dbReference type="EMBL" id="SZON01003113">
    <property type="protein sequence ID" value="TKI81869.1"/>
    <property type="molecule type" value="Genomic_DNA"/>
</dbReference>
<evidence type="ECO:0000313" key="1">
    <source>
        <dbReference type="EMBL" id="TKI81869.1"/>
    </source>
</evidence>
<gene>
    <name evidence="1" type="ORF">FC699_33505</name>
</gene>
<comment type="caution">
    <text evidence="1">The sequence shown here is derived from an EMBL/GenBank/DDBJ whole genome shotgun (WGS) entry which is preliminary data.</text>
</comment>
<dbReference type="Proteomes" id="UP000305222">
    <property type="component" value="Unassembled WGS sequence"/>
</dbReference>
<dbReference type="GO" id="GO:0032259">
    <property type="term" value="P:methylation"/>
    <property type="evidence" value="ECO:0007669"/>
    <property type="project" value="UniProtKB-KW"/>
</dbReference>
<proteinExistence type="predicted"/>
<dbReference type="GO" id="GO:0008168">
    <property type="term" value="F:methyltransferase activity"/>
    <property type="evidence" value="ECO:0007669"/>
    <property type="project" value="UniProtKB-KW"/>
</dbReference>
<evidence type="ECO:0000313" key="2">
    <source>
        <dbReference type="Proteomes" id="UP000305222"/>
    </source>
</evidence>
<feature type="non-terminal residue" evidence="1">
    <location>
        <position position="109"/>
    </location>
</feature>
<keyword evidence="1" id="KW-0808">Transferase</keyword>